<reference evidence="1" key="1">
    <citation type="submission" date="2021-11" db="EMBL/GenBank/DDBJ databases">
        <title>Genome sequence.</title>
        <authorList>
            <person name="Sun Q."/>
        </authorList>
    </citation>
    <scope>NUCLEOTIDE SEQUENCE</scope>
    <source>
        <strain evidence="1">JC732</strain>
    </source>
</reference>
<dbReference type="SUPFAM" id="SSF49478">
    <property type="entry name" value="Cna protein B-type domain"/>
    <property type="match status" value="1"/>
</dbReference>
<name>A0A9X1MRS5_9BACT</name>
<dbReference type="PROSITE" id="PS51257">
    <property type="entry name" value="PROKAR_LIPOPROTEIN"/>
    <property type="match status" value="1"/>
</dbReference>
<keyword evidence="1" id="KW-0645">Protease</keyword>
<protein>
    <submittedName>
        <fullName evidence="1">Carboxypeptidase-like regulatory domain-containing protein</fullName>
    </submittedName>
</protein>
<dbReference type="Proteomes" id="UP001139103">
    <property type="component" value="Unassembled WGS sequence"/>
</dbReference>
<dbReference type="AlphaFoldDB" id="A0A9X1MRS5"/>
<keyword evidence="1" id="KW-0378">Hydrolase</keyword>
<sequence>MHALRIFGLLLITALVSGCGDSKLQPLQGSVTLDGEPLADAAISFSPVEGGRPASGKSDAGGQFTIASYTANDGLPPGSYKVTIVKISTKKQAEAAPSEDENETPENAAMGNIEQGVTFITPIKYSSPLTTDLIVDVAPGMEPVKLDITSK</sequence>
<accession>A0A9X1MRS5</accession>
<keyword evidence="2" id="KW-1185">Reference proteome</keyword>
<organism evidence="1 2">
    <name type="scientific">Blastopirellula sediminis</name>
    <dbReference type="NCBI Taxonomy" id="2894196"/>
    <lineage>
        <taxon>Bacteria</taxon>
        <taxon>Pseudomonadati</taxon>
        <taxon>Planctomycetota</taxon>
        <taxon>Planctomycetia</taxon>
        <taxon>Pirellulales</taxon>
        <taxon>Pirellulaceae</taxon>
        <taxon>Blastopirellula</taxon>
    </lineage>
</organism>
<evidence type="ECO:0000313" key="2">
    <source>
        <dbReference type="Proteomes" id="UP001139103"/>
    </source>
</evidence>
<proteinExistence type="predicted"/>
<evidence type="ECO:0000313" key="1">
    <source>
        <dbReference type="EMBL" id="MCC9630847.1"/>
    </source>
</evidence>
<dbReference type="RefSeq" id="WP_230222324.1">
    <property type="nucleotide sequence ID" value="NZ_JAJKFT010000010.1"/>
</dbReference>
<dbReference type="Gene3D" id="2.60.40.1120">
    <property type="entry name" value="Carboxypeptidase-like, regulatory domain"/>
    <property type="match status" value="1"/>
</dbReference>
<comment type="caution">
    <text evidence="1">The sequence shown here is derived from an EMBL/GenBank/DDBJ whole genome shotgun (WGS) entry which is preliminary data.</text>
</comment>
<gene>
    <name evidence="1" type="ORF">LOC68_20845</name>
</gene>
<dbReference type="EMBL" id="JAJKFT010000010">
    <property type="protein sequence ID" value="MCC9630847.1"/>
    <property type="molecule type" value="Genomic_DNA"/>
</dbReference>
<dbReference type="GO" id="GO:0004180">
    <property type="term" value="F:carboxypeptidase activity"/>
    <property type="evidence" value="ECO:0007669"/>
    <property type="project" value="UniProtKB-KW"/>
</dbReference>
<keyword evidence="1" id="KW-0121">Carboxypeptidase</keyword>